<dbReference type="HOGENOM" id="CLU_2363670_0_0_1"/>
<keyword evidence="2" id="KW-1185">Reference proteome</keyword>
<dbReference type="Gramene" id="KQK84791">
    <property type="protein sequence ID" value="KQK84791"/>
    <property type="gene ID" value="SETIT_040879mg"/>
</dbReference>
<evidence type="ECO:0000313" key="2">
    <source>
        <dbReference type="Proteomes" id="UP000004995"/>
    </source>
</evidence>
<dbReference type="InParanoid" id="K4APN1"/>
<sequence>MLEPAKIIKFFLHLYVLHGTLTSFNTMSKQFIFALSSFHNKDPSKFSQTSESMIKSSVVSLNTFERVSPQNHIIYPSSRTKIIEHTHRKFALFFFK</sequence>
<reference evidence="2" key="1">
    <citation type="journal article" date="2012" name="Nat. Biotechnol.">
        <title>Reference genome sequence of the model plant Setaria.</title>
        <authorList>
            <person name="Bennetzen J.L."/>
            <person name="Schmutz J."/>
            <person name="Wang H."/>
            <person name="Percifield R."/>
            <person name="Hawkins J."/>
            <person name="Pontaroli A.C."/>
            <person name="Estep M."/>
            <person name="Feng L."/>
            <person name="Vaughn J.N."/>
            <person name="Grimwood J."/>
            <person name="Jenkins J."/>
            <person name="Barry K."/>
            <person name="Lindquist E."/>
            <person name="Hellsten U."/>
            <person name="Deshpande S."/>
            <person name="Wang X."/>
            <person name="Wu X."/>
            <person name="Mitros T."/>
            <person name="Triplett J."/>
            <person name="Yang X."/>
            <person name="Ye C.Y."/>
            <person name="Mauro-Herrera M."/>
            <person name="Wang L."/>
            <person name="Li P."/>
            <person name="Sharma M."/>
            <person name="Sharma R."/>
            <person name="Ronald P.C."/>
            <person name="Panaud O."/>
            <person name="Kellogg E.A."/>
            <person name="Brutnell T.P."/>
            <person name="Doust A.N."/>
            <person name="Tuskan G.A."/>
            <person name="Rokhsar D."/>
            <person name="Devos K.M."/>
        </authorList>
    </citation>
    <scope>NUCLEOTIDE SEQUENCE [LARGE SCALE GENOMIC DNA]</scope>
    <source>
        <strain evidence="2">cv. Yugu1</strain>
    </source>
</reference>
<proteinExistence type="predicted"/>
<reference evidence="1" key="2">
    <citation type="submission" date="2018-08" db="UniProtKB">
        <authorList>
            <consortium name="EnsemblPlants"/>
        </authorList>
    </citation>
    <scope>IDENTIFICATION</scope>
    <source>
        <strain evidence="1">Yugu1</strain>
    </source>
</reference>
<dbReference type="EnsemblPlants" id="KQK84791">
    <property type="protein sequence ID" value="KQK84791"/>
    <property type="gene ID" value="SETIT_040879mg"/>
</dbReference>
<evidence type="ECO:0000313" key="1">
    <source>
        <dbReference type="EnsemblPlants" id="KQK84791"/>
    </source>
</evidence>
<accession>K4APN1</accession>
<dbReference type="Proteomes" id="UP000004995">
    <property type="component" value="Unassembled WGS sequence"/>
</dbReference>
<name>K4APN1_SETIT</name>
<protein>
    <submittedName>
        <fullName evidence="1">Uncharacterized protein</fullName>
    </submittedName>
</protein>
<dbReference type="AlphaFoldDB" id="K4APN1"/>
<organism evidence="1 2">
    <name type="scientific">Setaria italica</name>
    <name type="common">Foxtail millet</name>
    <name type="synonym">Panicum italicum</name>
    <dbReference type="NCBI Taxonomy" id="4555"/>
    <lineage>
        <taxon>Eukaryota</taxon>
        <taxon>Viridiplantae</taxon>
        <taxon>Streptophyta</taxon>
        <taxon>Embryophyta</taxon>
        <taxon>Tracheophyta</taxon>
        <taxon>Spermatophyta</taxon>
        <taxon>Magnoliopsida</taxon>
        <taxon>Liliopsida</taxon>
        <taxon>Poales</taxon>
        <taxon>Poaceae</taxon>
        <taxon>PACMAD clade</taxon>
        <taxon>Panicoideae</taxon>
        <taxon>Panicodae</taxon>
        <taxon>Paniceae</taxon>
        <taxon>Cenchrinae</taxon>
        <taxon>Setaria</taxon>
    </lineage>
</organism>